<dbReference type="InterPro" id="IPR000847">
    <property type="entry name" value="LysR_HTH_N"/>
</dbReference>
<dbReference type="CDD" id="cd08432">
    <property type="entry name" value="PBP2_GcdR_TrpI_HvrB_AmpR_like"/>
    <property type="match status" value="1"/>
</dbReference>
<keyword evidence="7" id="KW-1185">Reference proteome</keyword>
<sequence length="324" mass="35681">MSRLPPLIALSYFEVAARTRSFAAAAKELNVTPAAISHQIKALEEYLGVDLFVRHHRRVSLTPAARGALPELHEGFQTLGRAVDKIRSYGEERLVVTVCAEPLFATKWIVPRLHRFYARCPDAEVRLQASLHTVDRARESALGVADLKRAGIDVSVRLGYGNYPDLAPRRLLSLDLVPLGAPELASTVDGIETLRELPLLCDGTLTRVNEPYGWQEWFRQQGCDVGALRELRFGNGLLALEAAIAGQGALLGSRDLHQAELAAGKLVVLDDRPLNCDQAYYVVSAGEGLERPIARQFREWLLEEAGLLDEEEITTSPVDLSDNA</sequence>
<evidence type="ECO:0000313" key="6">
    <source>
        <dbReference type="EMBL" id="MDR5866177.1"/>
    </source>
</evidence>
<dbReference type="PRINTS" id="PR00039">
    <property type="entry name" value="HTHLYSR"/>
</dbReference>
<dbReference type="InterPro" id="IPR005119">
    <property type="entry name" value="LysR_subst-bd"/>
</dbReference>
<keyword evidence="2" id="KW-0805">Transcription regulation</keyword>
<gene>
    <name evidence="6" type="ORF">QC818_05165</name>
</gene>
<dbReference type="Pfam" id="PF00126">
    <property type="entry name" value="HTH_1"/>
    <property type="match status" value="1"/>
</dbReference>
<accession>A0ABU1FZU3</accession>
<dbReference type="PANTHER" id="PTHR30537">
    <property type="entry name" value="HTH-TYPE TRANSCRIPTIONAL REGULATOR"/>
    <property type="match status" value="1"/>
</dbReference>
<protein>
    <submittedName>
        <fullName evidence="6">LysR family transcriptional regulator</fullName>
    </submittedName>
</protein>
<evidence type="ECO:0000256" key="1">
    <source>
        <dbReference type="ARBA" id="ARBA00009437"/>
    </source>
</evidence>
<evidence type="ECO:0000256" key="2">
    <source>
        <dbReference type="ARBA" id="ARBA00023015"/>
    </source>
</evidence>
<dbReference type="InterPro" id="IPR036390">
    <property type="entry name" value="WH_DNA-bd_sf"/>
</dbReference>
<reference evidence="6 7" key="1">
    <citation type="submission" date="2023-04" db="EMBL/GenBank/DDBJ databases">
        <title>A long-awaited taxogenomic arrangement of the family Halomonadaceae.</title>
        <authorList>
            <person name="De La Haba R."/>
            <person name="Chuvochina M."/>
            <person name="Wittouck S."/>
            <person name="Arahal D.R."/>
            <person name="Sanchez-Porro C."/>
            <person name="Hugenholtz P."/>
            <person name="Ventosa A."/>
        </authorList>
    </citation>
    <scope>NUCLEOTIDE SEQUENCE [LARGE SCALE GENOMIC DNA]</scope>
    <source>
        <strain evidence="6 7">DSM 23530</strain>
    </source>
</reference>
<comment type="similarity">
    <text evidence="1">Belongs to the LysR transcriptional regulatory family.</text>
</comment>
<dbReference type="RefSeq" id="WP_309651781.1">
    <property type="nucleotide sequence ID" value="NZ_JARWAK010000003.1"/>
</dbReference>
<dbReference type="Gene3D" id="1.10.10.10">
    <property type="entry name" value="Winged helix-like DNA-binding domain superfamily/Winged helix DNA-binding domain"/>
    <property type="match status" value="1"/>
</dbReference>
<keyword evidence="4" id="KW-0804">Transcription</keyword>
<feature type="domain" description="HTH lysR-type" evidence="5">
    <location>
        <begin position="5"/>
        <end position="62"/>
    </location>
</feature>
<keyword evidence="3" id="KW-0238">DNA-binding</keyword>
<organism evidence="6 7">
    <name type="scientific">Halomonas koreensis</name>
    <dbReference type="NCBI Taxonomy" id="245385"/>
    <lineage>
        <taxon>Bacteria</taxon>
        <taxon>Pseudomonadati</taxon>
        <taxon>Pseudomonadota</taxon>
        <taxon>Gammaproteobacteria</taxon>
        <taxon>Oceanospirillales</taxon>
        <taxon>Halomonadaceae</taxon>
        <taxon>Halomonas</taxon>
    </lineage>
</organism>
<dbReference type="EMBL" id="JARWAK010000003">
    <property type="protein sequence ID" value="MDR5866177.1"/>
    <property type="molecule type" value="Genomic_DNA"/>
</dbReference>
<dbReference type="InterPro" id="IPR036388">
    <property type="entry name" value="WH-like_DNA-bd_sf"/>
</dbReference>
<comment type="caution">
    <text evidence="6">The sequence shown here is derived from an EMBL/GenBank/DDBJ whole genome shotgun (WGS) entry which is preliminary data.</text>
</comment>
<name>A0ABU1FZU3_9GAMM</name>
<dbReference type="Pfam" id="PF03466">
    <property type="entry name" value="LysR_substrate"/>
    <property type="match status" value="1"/>
</dbReference>
<evidence type="ECO:0000313" key="7">
    <source>
        <dbReference type="Proteomes" id="UP001264519"/>
    </source>
</evidence>
<dbReference type="SUPFAM" id="SSF53850">
    <property type="entry name" value="Periplasmic binding protein-like II"/>
    <property type="match status" value="1"/>
</dbReference>
<dbReference type="SUPFAM" id="SSF46785">
    <property type="entry name" value="Winged helix' DNA-binding domain"/>
    <property type="match status" value="1"/>
</dbReference>
<evidence type="ECO:0000259" key="5">
    <source>
        <dbReference type="PROSITE" id="PS50931"/>
    </source>
</evidence>
<dbReference type="Proteomes" id="UP001264519">
    <property type="component" value="Unassembled WGS sequence"/>
</dbReference>
<dbReference type="PANTHER" id="PTHR30537:SF26">
    <property type="entry name" value="GLYCINE CLEAVAGE SYSTEM TRANSCRIPTIONAL ACTIVATOR"/>
    <property type="match status" value="1"/>
</dbReference>
<dbReference type="Gene3D" id="3.40.190.10">
    <property type="entry name" value="Periplasmic binding protein-like II"/>
    <property type="match status" value="2"/>
</dbReference>
<dbReference type="InterPro" id="IPR058163">
    <property type="entry name" value="LysR-type_TF_proteobact-type"/>
</dbReference>
<dbReference type="PROSITE" id="PS50931">
    <property type="entry name" value="HTH_LYSR"/>
    <property type="match status" value="1"/>
</dbReference>
<evidence type="ECO:0000256" key="3">
    <source>
        <dbReference type="ARBA" id="ARBA00023125"/>
    </source>
</evidence>
<evidence type="ECO:0000256" key="4">
    <source>
        <dbReference type="ARBA" id="ARBA00023163"/>
    </source>
</evidence>
<proteinExistence type="inferred from homology"/>